<dbReference type="InterPro" id="IPR050727">
    <property type="entry name" value="GH43_arabinanases"/>
</dbReference>
<dbReference type="GO" id="GO:0016787">
    <property type="term" value="F:hydrolase activity"/>
    <property type="evidence" value="ECO:0007669"/>
    <property type="project" value="UniProtKB-KW"/>
</dbReference>
<dbReference type="AlphaFoldDB" id="A0A853EW01"/>
<dbReference type="SUPFAM" id="SSF75005">
    <property type="entry name" value="Arabinanase/levansucrase/invertase"/>
    <property type="match status" value="1"/>
</dbReference>
<dbReference type="PANTHER" id="PTHR43301:SF3">
    <property type="entry name" value="ARABINAN ENDO-1,5-ALPHA-L-ARABINOSIDASE A-RELATED"/>
    <property type="match status" value="1"/>
</dbReference>
<gene>
    <name evidence="1" type="ORF">HZZ10_14705</name>
</gene>
<keyword evidence="2" id="KW-1185">Reference proteome</keyword>
<proteinExistence type="predicted"/>
<dbReference type="RefSeq" id="WP_179914070.1">
    <property type="nucleotide sequence ID" value="NZ_JACBYE010000043.1"/>
</dbReference>
<dbReference type="InterPro" id="IPR023296">
    <property type="entry name" value="Glyco_hydro_beta-prop_sf"/>
</dbReference>
<dbReference type="PANTHER" id="PTHR43301">
    <property type="entry name" value="ARABINAN ENDO-1,5-ALPHA-L-ARABINOSIDASE"/>
    <property type="match status" value="1"/>
</dbReference>
<dbReference type="Proteomes" id="UP000561011">
    <property type="component" value="Unassembled WGS sequence"/>
</dbReference>
<dbReference type="Gene3D" id="2.115.10.20">
    <property type="entry name" value="Glycosyl hydrolase domain, family 43"/>
    <property type="match status" value="1"/>
</dbReference>
<dbReference type="EMBL" id="JACBYE010000043">
    <property type="protein sequence ID" value="NYS94767.1"/>
    <property type="molecule type" value="Genomic_DNA"/>
</dbReference>
<keyword evidence="1" id="KW-0378">Hydrolase</keyword>
<protein>
    <submittedName>
        <fullName evidence="1">Glycoside hydrolase family 43 protein</fullName>
    </submittedName>
</protein>
<accession>A0A853EW01</accession>
<evidence type="ECO:0000313" key="2">
    <source>
        <dbReference type="Proteomes" id="UP000561011"/>
    </source>
</evidence>
<reference evidence="1 2" key="1">
    <citation type="submission" date="2020-07" db="EMBL/GenBank/DDBJ databases">
        <title>MOT database genomes.</title>
        <authorList>
            <person name="Joseph S."/>
            <person name="Aduse-Opoku J."/>
            <person name="Hashim A."/>
            <person name="Wade W."/>
            <person name="Curtis M."/>
        </authorList>
    </citation>
    <scope>NUCLEOTIDE SEQUENCE [LARGE SCALE GENOMIC DNA]</scope>
    <source>
        <strain evidence="1 2">DSM 100099</strain>
    </source>
</reference>
<comment type="caution">
    <text evidence="1">The sequence shown here is derived from an EMBL/GenBank/DDBJ whole genome shotgun (WGS) entry which is preliminary data.</text>
</comment>
<evidence type="ECO:0000313" key="1">
    <source>
        <dbReference type="EMBL" id="NYS94767.1"/>
    </source>
</evidence>
<organism evidence="1 2">
    <name type="scientific">Sanguibacter inulinus</name>
    <dbReference type="NCBI Taxonomy" id="60922"/>
    <lineage>
        <taxon>Bacteria</taxon>
        <taxon>Bacillati</taxon>
        <taxon>Actinomycetota</taxon>
        <taxon>Actinomycetes</taxon>
        <taxon>Micrococcales</taxon>
        <taxon>Sanguibacteraceae</taxon>
        <taxon>Sanguibacter</taxon>
    </lineage>
</organism>
<dbReference type="CDD" id="cd08983">
    <property type="entry name" value="GH43_Bt3655-like"/>
    <property type="match status" value="1"/>
</dbReference>
<name>A0A853EW01_9MICO</name>
<sequence>MPDEPYADYLLTYFTGEDHAGGEQVRFAVSRGGDPLRWDTLAGGEAVLTSGLGTGGVRDPFLVRRPSGDGFYLVATDLHIHRSQDWMACQRTGSRSLVVWESPDLVTWSEPWLAEVAPPTAGNVWAPEVTWHEETSSYAVYWASMLYPADDPEHQGVSYNRMLVARTTDFREFTPAQVWVDPGHSVIDSTVIEHEGTFYRFSKDEREAPTPGLDGKSVLLERSDDLLSTDWEYVTGAIGMSTDPELGIRQGEGPTVTKALDRERWYLFIDEYGMRGYIPFETDDLDTGTWTKSPGAELPVDPRHGSIVPITASERARLVEAYGV</sequence>